<proteinExistence type="predicted"/>
<keyword evidence="3" id="KW-1185">Reference proteome</keyword>
<sequence>MMRSNGAECGAGCPRQCCPINASLLLGSPARSCTDPPGRPLSPGRAQTCTQHHSTSHRATPASCVAYRAAYRLLPRHL</sequence>
<feature type="region of interest" description="Disordered" evidence="1">
    <location>
        <begin position="32"/>
        <end position="54"/>
    </location>
</feature>
<dbReference type="EMBL" id="BLLF01003525">
    <property type="protein sequence ID" value="GFH27565.1"/>
    <property type="molecule type" value="Genomic_DNA"/>
</dbReference>
<reference evidence="2 3" key="1">
    <citation type="submission" date="2020-02" db="EMBL/GenBank/DDBJ databases">
        <title>Draft genome sequence of Haematococcus lacustris strain NIES-144.</title>
        <authorList>
            <person name="Morimoto D."/>
            <person name="Nakagawa S."/>
            <person name="Yoshida T."/>
            <person name="Sawayama S."/>
        </authorList>
    </citation>
    <scope>NUCLEOTIDE SEQUENCE [LARGE SCALE GENOMIC DNA]</scope>
    <source>
        <strain evidence="2 3">NIES-144</strain>
    </source>
</reference>
<dbReference type="AlphaFoldDB" id="A0A699ZZD1"/>
<evidence type="ECO:0000313" key="2">
    <source>
        <dbReference type="EMBL" id="GFH27565.1"/>
    </source>
</evidence>
<comment type="caution">
    <text evidence="2">The sequence shown here is derived from an EMBL/GenBank/DDBJ whole genome shotgun (WGS) entry which is preliminary data.</text>
</comment>
<protein>
    <submittedName>
        <fullName evidence="2">Uncharacterized protein</fullName>
    </submittedName>
</protein>
<evidence type="ECO:0000256" key="1">
    <source>
        <dbReference type="SAM" id="MobiDB-lite"/>
    </source>
</evidence>
<gene>
    <name evidence="2" type="ORF">HaLaN_25907</name>
</gene>
<organism evidence="2 3">
    <name type="scientific">Haematococcus lacustris</name>
    <name type="common">Green alga</name>
    <name type="synonym">Haematococcus pluvialis</name>
    <dbReference type="NCBI Taxonomy" id="44745"/>
    <lineage>
        <taxon>Eukaryota</taxon>
        <taxon>Viridiplantae</taxon>
        <taxon>Chlorophyta</taxon>
        <taxon>core chlorophytes</taxon>
        <taxon>Chlorophyceae</taxon>
        <taxon>CS clade</taxon>
        <taxon>Chlamydomonadales</taxon>
        <taxon>Haematococcaceae</taxon>
        <taxon>Haematococcus</taxon>
    </lineage>
</organism>
<accession>A0A699ZZD1</accession>
<dbReference type="Proteomes" id="UP000485058">
    <property type="component" value="Unassembled WGS sequence"/>
</dbReference>
<evidence type="ECO:0000313" key="3">
    <source>
        <dbReference type="Proteomes" id="UP000485058"/>
    </source>
</evidence>
<name>A0A699ZZD1_HAELA</name>